<evidence type="ECO:0000313" key="1">
    <source>
        <dbReference type="EMBL" id="RKG99804.1"/>
    </source>
</evidence>
<proteinExistence type="predicted"/>
<keyword evidence="2" id="KW-1185">Reference proteome</keyword>
<evidence type="ECO:0000313" key="2">
    <source>
        <dbReference type="Proteomes" id="UP000268313"/>
    </source>
</evidence>
<dbReference type="InterPro" id="IPR046037">
    <property type="entry name" value="DUF5995"/>
</dbReference>
<accession>A0A3A8K648</accession>
<dbReference type="AlphaFoldDB" id="A0A3A8K648"/>
<comment type="caution">
    <text evidence="1">The sequence shown here is derived from an EMBL/GenBank/DDBJ whole genome shotgun (WGS) entry which is preliminary data.</text>
</comment>
<sequence length="268" mass="29078">MRTMALNLAVPLVPSAPPAPPTTIDGVIAQANDIIDQSLRTPNRIGYFTALYERVTVNVRRAIIAGNVFQDNERMGKLDVVFASRFLAAWNAYSSGGPLTKSWKLAFDSLPDDSPLILQQLLLGMNAHINLDLGIAAATVAPGHELASLKEDFNRINTLLSRLVSVIEVELGEVSPRLKRLEAISPDGEDKIFNFAMDAAREGAWLLAELLAPLPQEQWAPMIAAHDQVVADLGKLILQPGALVEGLLAWIREAESKDIAYNVQVIGG</sequence>
<reference evidence="2" key="1">
    <citation type="submission" date="2018-09" db="EMBL/GenBank/DDBJ databases">
        <authorList>
            <person name="Livingstone P.G."/>
            <person name="Whitworth D.E."/>
        </authorList>
    </citation>
    <scope>NUCLEOTIDE SEQUENCE [LARGE SCALE GENOMIC DNA]</scope>
    <source>
        <strain evidence="2">CA043D</strain>
    </source>
</reference>
<organism evidence="1 2">
    <name type="scientific">Corallococcus carmarthensis</name>
    <dbReference type="NCBI Taxonomy" id="2316728"/>
    <lineage>
        <taxon>Bacteria</taxon>
        <taxon>Pseudomonadati</taxon>
        <taxon>Myxococcota</taxon>
        <taxon>Myxococcia</taxon>
        <taxon>Myxococcales</taxon>
        <taxon>Cystobacterineae</taxon>
        <taxon>Myxococcaceae</taxon>
        <taxon>Corallococcus</taxon>
    </lineage>
</organism>
<dbReference type="EMBL" id="RAWE01000106">
    <property type="protein sequence ID" value="RKG99804.1"/>
    <property type="molecule type" value="Genomic_DNA"/>
</dbReference>
<name>A0A3A8K648_9BACT</name>
<gene>
    <name evidence="1" type="ORF">D7X32_25490</name>
</gene>
<dbReference type="Proteomes" id="UP000268313">
    <property type="component" value="Unassembled WGS sequence"/>
</dbReference>
<protein>
    <submittedName>
        <fullName evidence="1">Uncharacterized protein</fullName>
    </submittedName>
</protein>
<dbReference type="Pfam" id="PF19458">
    <property type="entry name" value="DUF5995"/>
    <property type="match status" value="1"/>
</dbReference>